<comment type="caution">
    <text evidence="1">The sequence shown here is derived from an EMBL/GenBank/DDBJ whole genome shotgun (WGS) entry which is preliminary data.</text>
</comment>
<proteinExistence type="predicted"/>
<dbReference type="AlphaFoldDB" id="A0A8H7IUB2"/>
<dbReference type="EMBL" id="RZGK01000021">
    <property type="protein sequence ID" value="KAF9691213.1"/>
    <property type="molecule type" value="Genomic_DNA"/>
</dbReference>
<evidence type="ECO:0000313" key="1">
    <source>
        <dbReference type="EMBL" id="KAF9691213.1"/>
    </source>
</evidence>
<reference evidence="1" key="2">
    <citation type="submission" date="2020-09" db="EMBL/GenBank/DDBJ databases">
        <title>Reference genome assembly for Australian Ascochyta lentis isolate Al4.</title>
        <authorList>
            <person name="Lee R.C."/>
            <person name="Farfan-Caceres L.M."/>
            <person name="Debler J.W."/>
            <person name="Williams A.H."/>
            <person name="Henares B.M."/>
        </authorList>
    </citation>
    <scope>NUCLEOTIDE SEQUENCE</scope>
    <source>
        <strain evidence="1">Al4</strain>
    </source>
</reference>
<dbReference type="Proteomes" id="UP000651452">
    <property type="component" value="Unassembled WGS sequence"/>
</dbReference>
<reference evidence="1" key="1">
    <citation type="submission" date="2018-12" db="EMBL/GenBank/DDBJ databases">
        <authorList>
            <person name="Syme R.A."/>
            <person name="Farfan-Caceres L."/>
            <person name="Lichtenzveig J."/>
        </authorList>
    </citation>
    <scope>NUCLEOTIDE SEQUENCE</scope>
    <source>
        <strain evidence="1">Al4</strain>
    </source>
</reference>
<sequence>MQCVAHQEQKASFIVHQPGNSKHLLQDDQNSTISFGYNASHILKNLKHRYKVPETAMALFGSDTHVYDSSDDIKRSYDLVLTISLVNNQAKQVRRQDLT</sequence>
<protein>
    <submittedName>
        <fullName evidence="1">Uncharacterized protein</fullName>
    </submittedName>
</protein>
<accession>A0A8H7IUB2</accession>
<gene>
    <name evidence="1" type="ORF">EKO04_010861</name>
</gene>
<name>A0A8H7IUB2_9PLEO</name>
<evidence type="ECO:0000313" key="2">
    <source>
        <dbReference type="Proteomes" id="UP000651452"/>
    </source>
</evidence>
<organism evidence="1 2">
    <name type="scientific">Ascochyta lentis</name>
    <dbReference type="NCBI Taxonomy" id="205686"/>
    <lineage>
        <taxon>Eukaryota</taxon>
        <taxon>Fungi</taxon>
        <taxon>Dikarya</taxon>
        <taxon>Ascomycota</taxon>
        <taxon>Pezizomycotina</taxon>
        <taxon>Dothideomycetes</taxon>
        <taxon>Pleosporomycetidae</taxon>
        <taxon>Pleosporales</taxon>
        <taxon>Pleosporineae</taxon>
        <taxon>Didymellaceae</taxon>
        <taxon>Ascochyta</taxon>
    </lineage>
</organism>
<keyword evidence="2" id="KW-1185">Reference proteome</keyword>